<name>A0A2Z6QPA5_9GLOM</name>
<sequence length="266" mass="30599">MDVDGEEEPDTSSKKRSNEDMDINLSTSKKKAKKPVRREDSPILKKLIKELSAPIPQQTSSGSTISLQTFPDMNIDSVNFCELNDRIIKAEDDNKRTTLELIHSYYYFGKGHRKRKEKAIKIFKFFDGVGTVNKVNCIKTFSASTISRIIKAEDDNKRTTLELIHSYYYFGKGYRLWFDHYKKTYSDDTSNSLVNDKIREYFPDQDKTSKANLRKRKEKAIKIFKLFDGVGEVNKVNCIKTFSASTILRLGVEDIDYVIAKVLKAG</sequence>
<gene>
    <name evidence="2" type="ORF">RclHR1_19820001</name>
</gene>
<evidence type="ECO:0000256" key="1">
    <source>
        <dbReference type="SAM" id="MobiDB-lite"/>
    </source>
</evidence>
<organism evidence="2 3">
    <name type="scientific">Rhizophagus clarus</name>
    <dbReference type="NCBI Taxonomy" id="94130"/>
    <lineage>
        <taxon>Eukaryota</taxon>
        <taxon>Fungi</taxon>
        <taxon>Fungi incertae sedis</taxon>
        <taxon>Mucoromycota</taxon>
        <taxon>Glomeromycotina</taxon>
        <taxon>Glomeromycetes</taxon>
        <taxon>Glomerales</taxon>
        <taxon>Glomeraceae</taxon>
        <taxon>Rhizophagus</taxon>
    </lineage>
</organism>
<evidence type="ECO:0000313" key="2">
    <source>
        <dbReference type="EMBL" id="GBB92203.1"/>
    </source>
</evidence>
<proteinExistence type="predicted"/>
<comment type="caution">
    <text evidence="2">The sequence shown here is derived from an EMBL/GenBank/DDBJ whole genome shotgun (WGS) entry which is preliminary data.</text>
</comment>
<evidence type="ECO:0000313" key="3">
    <source>
        <dbReference type="Proteomes" id="UP000247702"/>
    </source>
</evidence>
<feature type="compositionally biased region" description="Acidic residues" evidence="1">
    <location>
        <begin position="1"/>
        <end position="10"/>
    </location>
</feature>
<dbReference type="Proteomes" id="UP000247702">
    <property type="component" value="Unassembled WGS sequence"/>
</dbReference>
<dbReference type="EMBL" id="BEXD01001093">
    <property type="protein sequence ID" value="GBB92203.1"/>
    <property type="molecule type" value="Genomic_DNA"/>
</dbReference>
<dbReference type="AlphaFoldDB" id="A0A2Z6QPA5"/>
<keyword evidence="3" id="KW-1185">Reference proteome</keyword>
<accession>A0A2Z6QPA5</accession>
<protein>
    <submittedName>
        <fullName evidence="2">Uncharacterized protein</fullName>
    </submittedName>
</protein>
<reference evidence="2 3" key="1">
    <citation type="submission" date="2017-11" db="EMBL/GenBank/DDBJ databases">
        <title>The genome of Rhizophagus clarus HR1 reveals common genetic basis of auxotrophy among arbuscular mycorrhizal fungi.</title>
        <authorList>
            <person name="Kobayashi Y."/>
        </authorList>
    </citation>
    <scope>NUCLEOTIDE SEQUENCE [LARGE SCALE GENOMIC DNA]</scope>
    <source>
        <strain evidence="2 3">HR1</strain>
    </source>
</reference>
<feature type="region of interest" description="Disordered" evidence="1">
    <location>
        <begin position="1"/>
        <end position="41"/>
    </location>
</feature>